<organism evidence="2">
    <name type="scientific">viral metagenome</name>
    <dbReference type="NCBI Taxonomy" id="1070528"/>
    <lineage>
        <taxon>unclassified sequences</taxon>
        <taxon>metagenomes</taxon>
        <taxon>organismal metagenomes</taxon>
    </lineage>
</organism>
<evidence type="ECO:0000313" key="2">
    <source>
        <dbReference type="EMBL" id="QJA95997.1"/>
    </source>
</evidence>
<feature type="region of interest" description="Disordered" evidence="1">
    <location>
        <begin position="30"/>
        <end position="113"/>
    </location>
</feature>
<gene>
    <name evidence="2" type="ORF">MM415B05014_0007</name>
</gene>
<name>A0A6M3LKT9_9ZZZZ</name>
<sequence length="113" mass="12564">MPKYGVIIDCVALHDCLPETAELELTPCEVPTYTKGTNDKFISSLDKKSPPRSNAEGAERPRGFGMTGTDDLRDRRFTRDEAVKTTAPPNIRQLIDKMSPTQPANDLEPESEE</sequence>
<proteinExistence type="predicted"/>
<reference evidence="2" key="1">
    <citation type="submission" date="2020-03" db="EMBL/GenBank/DDBJ databases">
        <title>The deep terrestrial virosphere.</title>
        <authorList>
            <person name="Holmfeldt K."/>
            <person name="Nilsson E."/>
            <person name="Simone D."/>
            <person name="Lopez-Fernandez M."/>
            <person name="Wu X."/>
            <person name="de Brujin I."/>
            <person name="Lundin D."/>
            <person name="Andersson A."/>
            <person name="Bertilsson S."/>
            <person name="Dopson M."/>
        </authorList>
    </citation>
    <scope>NUCLEOTIDE SEQUENCE</scope>
    <source>
        <strain evidence="2">MM415B05014</strain>
    </source>
</reference>
<protein>
    <submittedName>
        <fullName evidence="2">Uncharacterized protein</fullName>
    </submittedName>
</protein>
<feature type="compositionally biased region" description="Basic and acidic residues" evidence="1">
    <location>
        <begin position="70"/>
        <end position="83"/>
    </location>
</feature>
<dbReference type="AlphaFoldDB" id="A0A6M3LKT9"/>
<dbReference type="EMBL" id="MT143361">
    <property type="protein sequence ID" value="QJA95997.1"/>
    <property type="molecule type" value="Genomic_DNA"/>
</dbReference>
<accession>A0A6M3LKT9</accession>
<evidence type="ECO:0000256" key="1">
    <source>
        <dbReference type="SAM" id="MobiDB-lite"/>
    </source>
</evidence>